<reference evidence="1" key="2">
    <citation type="submission" date="2022-01" db="EMBL/GenBank/DDBJ databases">
        <authorList>
            <person name="Yamashiro T."/>
            <person name="Shiraishi A."/>
            <person name="Satake H."/>
            <person name="Nakayama K."/>
        </authorList>
    </citation>
    <scope>NUCLEOTIDE SEQUENCE</scope>
</reference>
<keyword evidence="2" id="KW-1185">Reference proteome</keyword>
<proteinExistence type="predicted"/>
<comment type="caution">
    <text evidence="1">The sequence shown here is derived from an EMBL/GenBank/DDBJ whole genome shotgun (WGS) entry which is preliminary data.</text>
</comment>
<evidence type="ECO:0008006" key="3">
    <source>
        <dbReference type="Google" id="ProtNLM"/>
    </source>
</evidence>
<dbReference type="PANTHER" id="PTHR33116">
    <property type="entry name" value="REVERSE TRANSCRIPTASE ZINC-BINDING DOMAIN-CONTAINING PROTEIN-RELATED-RELATED"/>
    <property type="match status" value="1"/>
</dbReference>
<dbReference type="Proteomes" id="UP001151760">
    <property type="component" value="Unassembled WGS sequence"/>
</dbReference>
<name>A0ABQ5HPD0_9ASTR</name>
<dbReference type="EMBL" id="BQNB010019850">
    <property type="protein sequence ID" value="GJT89695.1"/>
    <property type="molecule type" value="Genomic_DNA"/>
</dbReference>
<dbReference type="PANTHER" id="PTHR33116:SF79">
    <property type="entry name" value="REVERSE TRANSCRIPTASE DOMAIN, ZINC FINGER, CCHC-TYPE-RELATED"/>
    <property type="match status" value="1"/>
</dbReference>
<sequence length="297" mass="33555">MVKSYIYDVFGKWDKQNVTTIVNVLKCFFLASGLKINLHKSKLIGIGIPQAEVCSAAESIGCSTLVSPFSFLGVKVGGLMSRRSSWDEVIGKISSRLSKWKLKALSIGGRFTLNKSVLSSLPLYQMSSFKCPMGVLRILESIRRNFFNGVSNSSRKLVLIGWHKAMYGKRGALDSLQDVTSRSSPWMDIIREFKRLSTKEVPLKLTYPRLFSLELDKNISIADKMRDTSLISSFRRMPRGGIEEDQVSRLRNSLDHVIISQCLDRWVWNLESSRDFSVKSTRSFIDDTLLPKADVPT</sequence>
<organism evidence="1 2">
    <name type="scientific">Tanacetum coccineum</name>
    <dbReference type="NCBI Taxonomy" id="301880"/>
    <lineage>
        <taxon>Eukaryota</taxon>
        <taxon>Viridiplantae</taxon>
        <taxon>Streptophyta</taxon>
        <taxon>Embryophyta</taxon>
        <taxon>Tracheophyta</taxon>
        <taxon>Spermatophyta</taxon>
        <taxon>Magnoliopsida</taxon>
        <taxon>eudicotyledons</taxon>
        <taxon>Gunneridae</taxon>
        <taxon>Pentapetalae</taxon>
        <taxon>asterids</taxon>
        <taxon>campanulids</taxon>
        <taxon>Asterales</taxon>
        <taxon>Asteraceae</taxon>
        <taxon>Asteroideae</taxon>
        <taxon>Anthemideae</taxon>
        <taxon>Anthemidinae</taxon>
        <taxon>Tanacetum</taxon>
    </lineage>
</organism>
<gene>
    <name evidence="1" type="ORF">Tco_1078540</name>
</gene>
<evidence type="ECO:0000313" key="1">
    <source>
        <dbReference type="EMBL" id="GJT89695.1"/>
    </source>
</evidence>
<evidence type="ECO:0000313" key="2">
    <source>
        <dbReference type="Proteomes" id="UP001151760"/>
    </source>
</evidence>
<protein>
    <recommendedName>
        <fullName evidence="3">RNA-directed DNA polymerase, eukaryota</fullName>
    </recommendedName>
</protein>
<reference evidence="1" key="1">
    <citation type="journal article" date="2022" name="Int. J. Mol. Sci.">
        <title>Draft Genome of Tanacetum Coccineum: Genomic Comparison of Closely Related Tanacetum-Family Plants.</title>
        <authorList>
            <person name="Yamashiro T."/>
            <person name="Shiraishi A."/>
            <person name="Nakayama K."/>
            <person name="Satake H."/>
        </authorList>
    </citation>
    <scope>NUCLEOTIDE SEQUENCE</scope>
</reference>
<accession>A0ABQ5HPD0</accession>